<accession>A0A6G9YCL6</accession>
<feature type="transmembrane region" description="Helical" evidence="1">
    <location>
        <begin position="67"/>
        <end position="89"/>
    </location>
</feature>
<keyword evidence="1" id="KW-1133">Transmembrane helix</keyword>
<gene>
    <name evidence="2" type="ORF">F5544_14330</name>
</gene>
<keyword evidence="1" id="KW-0812">Transmembrane</keyword>
<feature type="transmembrane region" description="Helical" evidence="1">
    <location>
        <begin position="43"/>
        <end position="61"/>
    </location>
</feature>
<sequence>MNDGNGFDWDGELQTLMEASGITTTELKRPHWAKRLRRKASRARAALITTGVVVPVMWIVAHCGAPAAAITPALVWLAGVIAVSSWVSLGRPDWAISATIVRRISITVFHAGSRFGFARTRPLRVRWRAWRAAREREATESGPITA</sequence>
<evidence type="ECO:0000313" key="2">
    <source>
        <dbReference type="EMBL" id="QIS10753.1"/>
    </source>
</evidence>
<name>A0A6G9YCL6_9NOCA</name>
<dbReference type="AlphaFoldDB" id="A0A6G9YCL6"/>
<proteinExistence type="predicted"/>
<evidence type="ECO:0000256" key="1">
    <source>
        <dbReference type="SAM" id="Phobius"/>
    </source>
</evidence>
<keyword evidence="1" id="KW-0472">Membrane</keyword>
<protein>
    <submittedName>
        <fullName evidence="2">Uncharacterized protein</fullName>
    </submittedName>
</protein>
<dbReference type="Proteomes" id="UP000503540">
    <property type="component" value="Chromosome"/>
</dbReference>
<reference evidence="2 3" key="1">
    <citation type="journal article" date="2019" name="ACS Chem. Biol.">
        <title>Identification and Mobilization of a Cryptic Antibiotic Biosynthesis Gene Locus from a Human-Pathogenic Nocardia Isolate.</title>
        <authorList>
            <person name="Herisse M."/>
            <person name="Ishida K."/>
            <person name="Porter J.L."/>
            <person name="Howden B."/>
            <person name="Hertweck C."/>
            <person name="Stinear T.P."/>
            <person name="Pidot S.J."/>
        </authorList>
    </citation>
    <scope>NUCLEOTIDE SEQUENCE [LARGE SCALE GENOMIC DNA]</scope>
    <source>
        <strain evidence="2 3">AUSMDU00012717</strain>
    </source>
</reference>
<evidence type="ECO:0000313" key="3">
    <source>
        <dbReference type="Proteomes" id="UP000503540"/>
    </source>
</evidence>
<organism evidence="2 3">
    <name type="scientific">Nocardia arthritidis</name>
    <dbReference type="NCBI Taxonomy" id="228602"/>
    <lineage>
        <taxon>Bacteria</taxon>
        <taxon>Bacillati</taxon>
        <taxon>Actinomycetota</taxon>
        <taxon>Actinomycetes</taxon>
        <taxon>Mycobacteriales</taxon>
        <taxon>Nocardiaceae</taxon>
        <taxon>Nocardia</taxon>
    </lineage>
</organism>
<dbReference type="RefSeq" id="WP_167473685.1">
    <property type="nucleotide sequence ID" value="NZ_CP046172.1"/>
</dbReference>
<dbReference type="EMBL" id="CP046172">
    <property type="protein sequence ID" value="QIS10753.1"/>
    <property type="molecule type" value="Genomic_DNA"/>
</dbReference>
<dbReference type="KEGG" id="nah:F5544_14330"/>
<keyword evidence="3" id="KW-1185">Reference proteome</keyword>